<feature type="transmembrane region" description="Helical" evidence="1">
    <location>
        <begin position="71"/>
        <end position="93"/>
    </location>
</feature>
<accession>A0A2A6E428</accession>
<feature type="transmembrane region" description="Helical" evidence="1">
    <location>
        <begin position="99"/>
        <end position="118"/>
    </location>
</feature>
<dbReference type="InterPro" id="IPR038728">
    <property type="entry name" value="YkvI-like"/>
</dbReference>
<dbReference type="PANTHER" id="PTHR37814">
    <property type="entry name" value="CONSERVED MEMBRANE PROTEIN"/>
    <property type="match status" value="1"/>
</dbReference>
<evidence type="ECO:0000313" key="2">
    <source>
        <dbReference type="EMBL" id="PDO11559.1"/>
    </source>
</evidence>
<comment type="caution">
    <text evidence="2">The sequence shown here is derived from an EMBL/GenBank/DDBJ whole genome shotgun (WGS) entry which is preliminary data.</text>
</comment>
<feature type="transmembrane region" description="Helical" evidence="1">
    <location>
        <begin position="166"/>
        <end position="188"/>
    </location>
</feature>
<gene>
    <name evidence="2" type="ORF">BLM47_02045</name>
</gene>
<dbReference type="AlphaFoldDB" id="A0A2A6E428"/>
<name>A0A2A6E428_9BACL</name>
<sequence>MGTVVGAGFASGQEVFQFFTKYGATATWCILIAVGLFVGIGVRLLLAAHRLGVESYEELNRRLFGDRAGRWIGLFLMAALFGISVVMTAGAGSLLEEQFGLPLEAGLLATVLAAYAALRRGLQAIIAANSIVVPAMAVFVALAVWRTVGEPQADNWLSLESDESPLMAWASPWLYGAFNLATAQAVLVPLGASVRDRRRLLFGGTIGGVGIGAMLLGMHFALSAHMPDVSQFEVPMSAVMGDVGPTAATLFSLVVLGEIFTTLIADLYGLSLQIRDRFGVPPERSVPALLALCFAAGQFGFSALLSVLYPLFGLISAVWLGLMLARRRLAA</sequence>
<feature type="transmembrane region" description="Helical" evidence="1">
    <location>
        <begin position="285"/>
        <end position="301"/>
    </location>
</feature>
<protein>
    <recommendedName>
        <fullName evidence="4">Transporter</fullName>
    </recommendedName>
</protein>
<feature type="transmembrane region" description="Helical" evidence="1">
    <location>
        <begin position="200"/>
        <end position="223"/>
    </location>
</feature>
<dbReference type="EMBL" id="MOXJ01000002">
    <property type="protein sequence ID" value="PDO11559.1"/>
    <property type="molecule type" value="Genomic_DNA"/>
</dbReference>
<proteinExistence type="predicted"/>
<feature type="transmembrane region" description="Helical" evidence="1">
    <location>
        <begin position="243"/>
        <end position="265"/>
    </location>
</feature>
<evidence type="ECO:0000313" key="3">
    <source>
        <dbReference type="Proteomes" id="UP000243688"/>
    </source>
</evidence>
<feature type="transmembrane region" description="Helical" evidence="1">
    <location>
        <begin position="25"/>
        <end position="46"/>
    </location>
</feature>
<organism evidence="2 3">
    <name type="scientific">Candidatus Reconcilbacillus cellulovorans</name>
    <dbReference type="NCBI Taxonomy" id="1906605"/>
    <lineage>
        <taxon>Bacteria</taxon>
        <taxon>Bacillati</taxon>
        <taxon>Bacillota</taxon>
        <taxon>Bacilli</taxon>
        <taxon>Bacillales</taxon>
        <taxon>Paenibacillaceae</taxon>
        <taxon>Candidatus Reconcilbacillus</taxon>
    </lineage>
</organism>
<feature type="transmembrane region" description="Helical" evidence="1">
    <location>
        <begin position="125"/>
        <end position="146"/>
    </location>
</feature>
<keyword evidence="1" id="KW-0812">Transmembrane</keyword>
<dbReference type="PANTHER" id="PTHR37814:SF1">
    <property type="entry name" value="MEMBRANE PROTEIN"/>
    <property type="match status" value="1"/>
</dbReference>
<keyword evidence="1" id="KW-1133">Transmembrane helix</keyword>
<evidence type="ECO:0008006" key="4">
    <source>
        <dbReference type="Google" id="ProtNLM"/>
    </source>
</evidence>
<dbReference type="Proteomes" id="UP000243688">
    <property type="component" value="Unassembled WGS sequence"/>
</dbReference>
<reference evidence="2 3" key="1">
    <citation type="submission" date="2016-12" db="EMBL/GenBank/DDBJ databases">
        <title>Candidatus Reconcilibacillus cellulovorans genome.</title>
        <authorList>
            <person name="Kolinko S."/>
            <person name="Wu Y.-W."/>
            <person name="Tachea F."/>
            <person name="Denzel E."/>
            <person name="Hiras J."/>
            <person name="Baecker N."/>
            <person name="Chan L.J."/>
            <person name="Eichorst S.A."/>
            <person name="Frey D."/>
            <person name="Adams P.D."/>
            <person name="Pray T."/>
            <person name="Tanjore D."/>
            <person name="Petzold C.J."/>
            <person name="Gladden J.M."/>
            <person name="Simmons B.A."/>
            <person name="Singer S.W."/>
        </authorList>
    </citation>
    <scope>NUCLEOTIDE SEQUENCE [LARGE SCALE GENOMIC DNA]</scope>
    <source>
        <strain evidence="2">JTherm</strain>
    </source>
</reference>
<keyword evidence="1" id="KW-0472">Membrane</keyword>
<feature type="transmembrane region" description="Helical" evidence="1">
    <location>
        <begin position="307"/>
        <end position="325"/>
    </location>
</feature>
<evidence type="ECO:0000256" key="1">
    <source>
        <dbReference type="SAM" id="Phobius"/>
    </source>
</evidence>